<keyword evidence="5" id="KW-1185">Reference proteome</keyword>
<dbReference type="Gene3D" id="1.20.120.160">
    <property type="entry name" value="HPT domain"/>
    <property type="match status" value="1"/>
</dbReference>
<dbReference type="InterPro" id="IPR036641">
    <property type="entry name" value="HPT_dom_sf"/>
</dbReference>
<evidence type="ECO:0000256" key="2">
    <source>
        <dbReference type="SAM" id="MobiDB-lite"/>
    </source>
</evidence>
<name>A0ABR2ZPD1_9AGAR</name>
<proteinExistence type="predicted"/>
<dbReference type="EMBL" id="JBBXMP010000090">
    <property type="protein sequence ID" value="KAL0063007.1"/>
    <property type="molecule type" value="Genomic_DNA"/>
</dbReference>
<dbReference type="PANTHER" id="PTHR28242:SF52">
    <property type="entry name" value="PHOSPHORELAY INTERMEDIATE PROTEIN YPD1"/>
    <property type="match status" value="1"/>
</dbReference>
<feature type="compositionally biased region" description="Basic and acidic residues" evidence="2">
    <location>
        <begin position="30"/>
        <end position="55"/>
    </location>
</feature>
<dbReference type="InterPro" id="IPR045871">
    <property type="entry name" value="AHP1-5/YPD1"/>
</dbReference>
<accession>A0ABR2ZPD1</accession>
<feature type="modified residue" description="Phosphohistidine" evidence="1">
    <location>
        <position position="135"/>
    </location>
</feature>
<reference evidence="4 5" key="1">
    <citation type="submission" date="2024-05" db="EMBL/GenBank/DDBJ databases">
        <title>A draft genome resource for the thread blight pathogen Marasmius tenuissimus strain MS-2.</title>
        <authorList>
            <person name="Yulfo-Soto G.E."/>
            <person name="Baruah I.K."/>
            <person name="Amoako-Attah I."/>
            <person name="Bukari Y."/>
            <person name="Meinhardt L.W."/>
            <person name="Bailey B.A."/>
            <person name="Cohen S.P."/>
        </authorList>
    </citation>
    <scope>NUCLEOTIDE SEQUENCE [LARGE SCALE GENOMIC DNA]</scope>
    <source>
        <strain evidence="4 5">MS-2</strain>
    </source>
</reference>
<feature type="domain" description="HPt" evidence="3">
    <location>
        <begin position="96"/>
        <end position="200"/>
    </location>
</feature>
<gene>
    <name evidence="4" type="primary">YPD1</name>
    <name evidence="4" type="ORF">AAF712_010138</name>
</gene>
<dbReference type="PANTHER" id="PTHR28242">
    <property type="entry name" value="PHOSPHORELAY INTERMEDIATE PROTEIN YPD1"/>
    <property type="match status" value="1"/>
</dbReference>
<dbReference type="PROSITE" id="PS50894">
    <property type="entry name" value="HPT"/>
    <property type="match status" value="1"/>
</dbReference>
<dbReference type="CDD" id="cd00088">
    <property type="entry name" value="HPT"/>
    <property type="match status" value="1"/>
</dbReference>
<comment type="caution">
    <text evidence="4">The sequence shown here is derived from an EMBL/GenBank/DDBJ whole genome shotgun (WGS) entry which is preliminary data.</text>
</comment>
<feature type="region of interest" description="Disordered" evidence="2">
    <location>
        <begin position="1"/>
        <end position="77"/>
    </location>
</feature>
<evidence type="ECO:0000259" key="3">
    <source>
        <dbReference type="PROSITE" id="PS50894"/>
    </source>
</evidence>
<dbReference type="Proteomes" id="UP001437256">
    <property type="component" value="Unassembled WGS sequence"/>
</dbReference>
<dbReference type="Pfam" id="PF01627">
    <property type="entry name" value="Hpt"/>
    <property type="match status" value="1"/>
</dbReference>
<sequence>MSVAGAVKPTLANKDRAPTNSRTEPPISPKGDRPDARSPSPDSRRPPAVDDDSGKKPASSSEAGESEDDEESGSSKKAIIDMDAFGQILDLDEDETHDFSQEMVTEYFTQATQTFADLEKALQEKDLEKLSSLGHFLKGSSATLGVSAVQSTCEKIQNYGHLTDGAGGTLDSKDALDKITDLMGNVKKDYTVAEKWLRQWYKDHGAEIS</sequence>
<keyword evidence="1" id="KW-0597">Phosphoprotein</keyword>
<dbReference type="SUPFAM" id="SSF47226">
    <property type="entry name" value="Histidine-containing phosphotransfer domain, HPT domain"/>
    <property type="match status" value="1"/>
</dbReference>
<protein>
    <submittedName>
        <fullName evidence="4">Phosphorelay intermediate protein</fullName>
    </submittedName>
</protein>
<evidence type="ECO:0000313" key="5">
    <source>
        <dbReference type="Proteomes" id="UP001437256"/>
    </source>
</evidence>
<evidence type="ECO:0000256" key="1">
    <source>
        <dbReference type="PROSITE-ProRule" id="PRU00110"/>
    </source>
</evidence>
<evidence type="ECO:0000313" key="4">
    <source>
        <dbReference type="EMBL" id="KAL0063007.1"/>
    </source>
</evidence>
<organism evidence="4 5">
    <name type="scientific">Marasmius tenuissimus</name>
    <dbReference type="NCBI Taxonomy" id="585030"/>
    <lineage>
        <taxon>Eukaryota</taxon>
        <taxon>Fungi</taxon>
        <taxon>Dikarya</taxon>
        <taxon>Basidiomycota</taxon>
        <taxon>Agaricomycotina</taxon>
        <taxon>Agaricomycetes</taxon>
        <taxon>Agaricomycetidae</taxon>
        <taxon>Agaricales</taxon>
        <taxon>Marasmiineae</taxon>
        <taxon>Marasmiaceae</taxon>
        <taxon>Marasmius</taxon>
    </lineage>
</organism>
<dbReference type="InterPro" id="IPR008207">
    <property type="entry name" value="Sig_transdc_His_kin_Hpt_dom"/>
</dbReference>
<dbReference type="SMART" id="SM00073">
    <property type="entry name" value="HPT"/>
    <property type="match status" value="1"/>
</dbReference>